<evidence type="ECO:0000313" key="2">
    <source>
        <dbReference type="Proteomes" id="UP001321445"/>
    </source>
</evidence>
<dbReference type="Pfam" id="PF08849">
    <property type="entry name" value="BrxA"/>
    <property type="match status" value="1"/>
</dbReference>
<evidence type="ECO:0008006" key="3">
    <source>
        <dbReference type="Google" id="ProtNLM"/>
    </source>
</evidence>
<name>A0ABM8FM47_9BACT</name>
<dbReference type="EMBL" id="AP027370">
    <property type="protein sequence ID" value="BDY12484.1"/>
    <property type="molecule type" value="Genomic_DNA"/>
</dbReference>
<gene>
    <name evidence="1" type="ORF">HCR_07960</name>
</gene>
<sequence length="208" mass="24266">MLMKKYQLSFTAVGLMPYEMQMVAQTYLECGKDWNAAEKEIIERNILQKMTKATLKRKLQEFKKRCTALNDEELMRLAENKEIKAFAFLSAIKTYALLYEFCIEVLRNKYLNFDPVLLESDWNNFIESKKNISPDLAQKSESTIHKAKQVIFNMLKGVGLIEGTTNRQIVRPYLSKDFVSCVCRDNPKWLAAFLYSESDIAIMCKERQ</sequence>
<keyword evidence="2" id="KW-1185">Reference proteome</keyword>
<dbReference type="Proteomes" id="UP001321445">
    <property type="component" value="Chromosome"/>
</dbReference>
<dbReference type="InterPro" id="IPR023137">
    <property type="entry name" value="BrxA_sf"/>
</dbReference>
<accession>A0ABM8FM47</accession>
<organism evidence="1 2">
    <name type="scientific">Hydrogenimonas cancrithermarum</name>
    <dbReference type="NCBI Taxonomy" id="2993563"/>
    <lineage>
        <taxon>Bacteria</taxon>
        <taxon>Pseudomonadati</taxon>
        <taxon>Campylobacterota</taxon>
        <taxon>Epsilonproteobacteria</taxon>
        <taxon>Campylobacterales</taxon>
        <taxon>Hydrogenimonadaceae</taxon>
        <taxon>Hydrogenimonas</taxon>
    </lineage>
</organism>
<protein>
    <recommendedName>
        <fullName evidence="3">Inner membrane protein</fullName>
    </recommendedName>
</protein>
<reference evidence="1 2" key="1">
    <citation type="submission" date="2023-03" db="EMBL/GenBank/DDBJ databases">
        <title>Description of Hydrogenimonas sp. ISO32.</title>
        <authorList>
            <person name="Mino S."/>
            <person name="Fukazawa S."/>
            <person name="Sawabe T."/>
        </authorList>
    </citation>
    <scope>NUCLEOTIDE SEQUENCE [LARGE SCALE GENOMIC DNA]</scope>
    <source>
        <strain evidence="1 2">ISO32</strain>
    </source>
</reference>
<dbReference type="Gene3D" id="1.10.3540.10">
    <property type="entry name" value="uncharacterized protein from magnetospirillum magneticum domain"/>
    <property type="match status" value="1"/>
</dbReference>
<evidence type="ECO:0000313" key="1">
    <source>
        <dbReference type="EMBL" id="BDY12484.1"/>
    </source>
</evidence>
<proteinExistence type="predicted"/>
<dbReference type="InterPro" id="IPR014948">
    <property type="entry name" value="BrxA"/>
</dbReference>